<proteinExistence type="predicted"/>
<dbReference type="PANTHER" id="PTHR33169:SF14">
    <property type="entry name" value="TRANSCRIPTIONAL REGULATOR RV3488"/>
    <property type="match status" value="1"/>
</dbReference>
<dbReference type="InterPro" id="IPR052509">
    <property type="entry name" value="Metal_resp_DNA-bind_regulator"/>
</dbReference>
<sequence>MDTEEQQRLFKRTIQEMRRGNLVLAVLALLHERKYGYELLKEMNTLGFGLTQDTLYPMLRRLDEQKLIDSEWVVETTRPRKYYCINRNGEVLLENLKSEWKNQMERLERVIK</sequence>
<dbReference type="PANTHER" id="PTHR33169">
    <property type="entry name" value="PADR-FAMILY TRANSCRIPTIONAL REGULATOR"/>
    <property type="match status" value="1"/>
</dbReference>
<name>A0AAJ1ICD0_9SPIO</name>
<dbReference type="InterPro" id="IPR036388">
    <property type="entry name" value="WH-like_DNA-bd_sf"/>
</dbReference>
<dbReference type="Proteomes" id="UP001221217">
    <property type="component" value="Unassembled WGS sequence"/>
</dbReference>
<dbReference type="Pfam" id="PF03551">
    <property type="entry name" value="PadR"/>
    <property type="match status" value="1"/>
</dbReference>
<reference evidence="2 3" key="1">
    <citation type="submission" date="2022-12" db="EMBL/GenBank/DDBJ databases">
        <title>Metagenome assembled genome from gulf of manar.</title>
        <authorList>
            <person name="Kohli P."/>
            <person name="Pk S."/>
            <person name="Venkata Ramana C."/>
            <person name="Sasikala C."/>
        </authorList>
    </citation>
    <scope>NUCLEOTIDE SEQUENCE [LARGE SCALE GENOMIC DNA]</scope>
    <source>
        <strain evidence="2">JB008</strain>
    </source>
</reference>
<evidence type="ECO:0000313" key="2">
    <source>
        <dbReference type="EMBL" id="MDC7226634.1"/>
    </source>
</evidence>
<feature type="domain" description="Transcription regulator PadR N-terminal" evidence="1">
    <location>
        <begin position="26"/>
        <end position="94"/>
    </location>
</feature>
<comment type="caution">
    <text evidence="2">The sequence shown here is derived from an EMBL/GenBank/DDBJ whole genome shotgun (WGS) entry which is preliminary data.</text>
</comment>
<gene>
    <name evidence="2" type="ORF">PQJ61_07700</name>
</gene>
<protein>
    <submittedName>
        <fullName evidence="2">Helix-turn-helix transcriptional regulator</fullName>
    </submittedName>
</protein>
<accession>A0AAJ1ICD0</accession>
<dbReference type="InterPro" id="IPR005149">
    <property type="entry name" value="Tscrpt_reg_PadR_N"/>
</dbReference>
<evidence type="ECO:0000313" key="3">
    <source>
        <dbReference type="Proteomes" id="UP001221217"/>
    </source>
</evidence>
<dbReference type="SUPFAM" id="SSF46785">
    <property type="entry name" value="Winged helix' DNA-binding domain"/>
    <property type="match status" value="1"/>
</dbReference>
<dbReference type="AlphaFoldDB" id="A0AAJ1ICD0"/>
<dbReference type="Gene3D" id="1.10.10.10">
    <property type="entry name" value="Winged helix-like DNA-binding domain superfamily/Winged helix DNA-binding domain"/>
    <property type="match status" value="1"/>
</dbReference>
<organism evidence="2 3">
    <name type="scientific">Candidatus Thalassospirochaeta sargassi</name>
    <dbReference type="NCBI Taxonomy" id="3119039"/>
    <lineage>
        <taxon>Bacteria</taxon>
        <taxon>Pseudomonadati</taxon>
        <taxon>Spirochaetota</taxon>
        <taxon>Spirochaetia</taxon>
        <taxon>Spirochaetales</taxon>
        <taxon>Spirochaetaceae</taxon>
        <taxon>Candidatus Thalassospirochaeta</taxon>
    </lineage>
</organism>
<evidence type="ECO:0000259" key="1">
    <source>
        <dbReference type="Pfam" id="PF03551"/>
    </source>
</evidence>
<dbReference type="InterPro" id="IPR036390">
    <property type="entry name" value="WH_DNA-bd_sf"/>
</dbReference>
<dbReference type="EMBL" id="JAQQAL010000015">
    <property type="protein sequence ID" value="MDC7226634.1"/>
    <property type="molecule type" value="Genomic_DNA"/>
</dbReference>